<protein>
    <recommendedName>
        <fullName evidence="1">Tail specific protease domain-containing protein</fullName>
    </recommendedName>
</protein>
<dbReference type="Proteomes" id="UP000730618">
    <property type="component" value="Unassembled WGS sequence"/>
</dbReference>
<reference evidence="2 3" key="1">
    <citation type="submission" date="2021-06" db="EMBL/GenBank/DDBJ databases">
        <authorList>
            <person name="Criscuolo A."/>
        </authorList>
    </citation>
    <scope>NUCLEOTIDE SEQUENCE [LARGE SCALE GENOMIC DNA]</scope>
    <source>
        <strain evidence="3">CIP 111802</strain>
    </source>
</reference>
<comment type="caution">
    <text evidence="2">The sequence shown here is derived from an EMBL/GenBank/DDBJ whole genome shotgun (WGS) entry which is preliminary data.</text>
</comment>
<dbReference type="PANTHER" id="PTHR11261">
    <property type="entry name" value="INTERPHOTORECEPTOR RETINOID-BINDING PROTEIN"/>
    <property type="match status" value="1"/>
</dbReference>
<accession>A0ABM8VV71</accession>
<feature type="domain" description="Tail specific protease" evidence="1">
    <location>
        <begin position="91"/>
        <end position="286"/>
    </location>
</feature>
<evidence type="ECO:0000313" key="3">
    <source>
        <dbReference type="Proteomes" id="UP000730618"/>
    </source>
</evidence>
<dbReference type="RefSeq" id="WP_218103573.1">
    <property type="nucleotide sequence ID" value="NZ_CAJVCE010000077.1"/>
</dbReference>
<dbReference type="PANTHER" id="PTHR11261:SF3">
    <property type="entry name" value="RETINOL-BINDING PROTEIN 3"/>
    <property type="match status" value="1"/>
</dbReference>
<dbReference type="Pfam" id="PF11918">
    <property type="entry name" value="Peptidase_S41_N"/>
    <property type="match status" value="1"/>
</dbReference>
<dbReference type="SMART" id="SM00245">
    <property type="entry name" value="TSPc"/>
    <property type="match status" value="1"/>
</dbReference>
<dbReference type="Pfam" id="PF03572">
    <property type="entry name" value="Peptidase_S41"/>
    <property type="match status" value="1"/>
</dbReference>
<sequence length="336" mass="38043">MERQTQEETILSLSTLLIQNYVFPDIAHRMQVEFTQRLNNNEYEEMTDPATFAKTITSQLQNTSKDKHLNVRYNPQKPPAEDYAEGRDVVPEDHFMTMIQLDNYGFTRIERLQGNIGLLEFHAFMSPEHAAETAASAMTFLANTSCLIIDIRKNFGGDPHMVAFLTTYLLDPAPKHLNSFYLRKNEEIKQFWTLPYVPGKKFGGSKPLYILTSNRTFSAAEEFAYNLQTMGRAIIVGERTGGGAHPGGFHRINKDFEVFIPFGRAINPITQTNWEGVGVTPDIEVPQDHAFEVAYTTLLQSEHKRISENPIPGGKRLMDELQRAIRNNTNAASIVG</sequence>
<dbReference type="CDD" id="cd07563">
    <property type="entry name" value="Peptidase_S41_IRBP"/>
    <property type="match status" value="1"/>
</dbReference>
<name>A0ABM8VV71_9BACL</name>
<organism evidence="2 3">
    <name type="scientific">Paenibacillus allorhizosphaerae</name>
    <dbReference type="NCBI Taxonomy" id="2849866"/>
    <lineage>
        <taxon>Bacteria</taxon>
        <taxon>Bacillati</taxon>
        <taxon>Bacillota</taxon>
        <taxon>Bacilli</taxon>
        <taxon>Bacillales</taxon>
        <taxon>Paenibacillaceae</taxon>
        <taxon>Paenibacillus</taxon>
    </lineage>
</organism>
<evidence type="ECO:0000313" key="2">
    <source>
        <dbReference type="EMBL" id="CAG7659193.1"/>
    </source>
</evidence>
<keyword evidence="3" id="KW-1185">Reference proteome</keyword>
<evidence type="ECO:0000259" key="1">
    <source>
        <dbReference type="SMART" id="SM00245"/>
    </source>
</evidence>
<dbReference type="EMBL" id="CAJVCE010000077">
    <property type="protein sequence ID" value="CAG7659193.1"/>
    <property type="molecule type" value="Genomic_DNA"/>
</dbReference>
<proteinExistence type="predicted"/>
<dbReference type="InterPro" id="IPR005151">
    <property type="entry name" value="Tail-specific_protease"/>
</dbReference>
<gene>
    <name evidence="2" type="ORF">PAECIP111802_07462</name>
</gene>